<sequence length="188" mass="20625">MQLNQLLSPSYSNMLSAMSAWLDKAEAQMGKEEAQALLTARLAADMFPLATQVRFSCVQAIEGMCRLTGKPLPAMVQTLLDEGREAGTAPGSLDDARNRIAETLEWVRDVEPIAGEPEGRSDLPHELPNGMIFDFTADEYARDWAIPQFYFHVMTAYAILRAQGIDLGKADYVAHLLGKIRPASAPQG</sequence>
<dbReference type="Proteomes" id="UP000057938">
    <property type="component" value="Chromosome"/>
</dbReference>
<dbReference type="PATRIC" id="fig|361183.4.peg.1926"/>
<proteinExistence type="predicted"/>
<protein>
    <recommendedName>
        <fullName evidence="3">DUF1993 domain-containing protein</fullName>
    </recommendedName>
</protein>
<dbReference type="InterPro" id="IPR018531">
    <property type="entry name" value="DUF1993"/>
</dbReference>
<dbReference type="OrthoDB" id="338237at2"/>
<dbReference type="STRING" id="361183.AMC99_01955"/>
<gene>
    <name evidence="1" type="ORF">AMC99_01955</name>
</gene>
<dbReference type="InterPro" id="IPR034660">
    <property type="entry name" value="DinB/YfiT-like"/>
</dbReference>
<evidence type="ECO:0000313" key="2">
    <source>
        <dbReference type="Proteomes" id="UP000057938"/>
    </source>
</evidence>
<organism evidence="1 2">
    <name type="scientific">Altererythrobacter epoxidivorans</name>
    <dbReference type="NCBI Taxonomy" id="361183"/>
    <lineage>
        <taxon>Bacteria</taxon>
        <taxon>Pseudomonadati</taxon>
        <taxon>Pseudomonadota</taxon>
        <taxon>Alphaproteobacteria</taxon>
        <taxon>Sphingomonadales</taxon>
        <taxon>Erythrobacteraceae</taxon>
        <taxon>Altererythrobacter</taxon>
    </lineage>
</organism>
<dbReference type="Pfam" id="PF09351">
    <property type="entry name" value="DUF1993"/>
    <property type="match status" value="1"/>
</dbReference>
<reference evidence="1 2" key="1">
    <citation type="submission" date="2015-09" db="EMBL/GenBank/DDBJ databases">
        <title>Complete genome sequence of a benzo[a]pyrene-degrading bacterium Altererythrobacter epoxidivorans CGMCC 1.7731T.</title>
        <authorList>
            <person name="Li Z."/>
            <person name="Cheng H."/>
            <person name="Huo Y."/>
            <person name="Xu X."/>
        </authorList>
    </citation>
    <scope>NUCLEOTIDE SEQUENCE [LARGE SCALE GENOMIC DNA]</scope>
    <source>
        <strain evidence="1 2">CGMCC 1.7731</strain>
    </source>
</reference>
<dbReference type="KEGG" id="aep:AMC99_01955"/>
<evidence type="ECO:0008006" key="3">
    <source>
        <dbReference type="Google" id="ProtNLM"/>
    </source>
</evidence>
<name>A0A0M4MHX1_9SPHN</name>
<keyword evidence="2" id="KW-1185">Reference proteome</keyword>
<evidence type="ECO:0000313" key="1">
    <source>
        <dbReference type="EMBL" id="ALE17243.1"/>
    </source>
</evidence>
<dbReference type="Gene3D" id="1.20.120.450">
    <property type="entry name" value="dinb family like domain"/>
    <property type="match status" value="1"/>
</dbReference>
<dbReference type="SUPFAM" id="SSF109854">
    <property type="entry name" value="DinB/YfiT-like putative metalloenzymes"/>
    <property type="match status" value="1"/>
</dbReference>
<dbReference type="PANTHER" id="PTHR36922">
    <property type="entry name" value="BLL2446 PROTEIN"/>
    <property type="match status" value="1"/>
</dbReference>
<dbReference type="AlphaFoldDB" id="A0A0M4MHX1"/>
<dbReference type="EMBL" id="CP012669">
    <property type="protein sequence ID" value="ALE17243.1"/>
    <property type="molecule type" value="Genomic_DNA"/>
</dbReference>
<accession>A0A0M4MHX1</accession>
<dbReference type="RefSeq" id="WP_061925976.1">
    <property type="nucleotide sequence ID" value="NZ_CP012669.1"/>
</dbReference>
<dbReference type="PANTHER" id="PTHR36922:SF1">
    <property type="entry name" value="DUF1993 DOMAIN-CONTAINING PROTEIN"/>
    <property type="match status" value="1"/>
</dbReference>